<keyword evidence="3" id="KW-1185">Reference proteome</keyword>
<feature type="compositionally biased region" description="Low complexity" evidence="1">
    <location>
        <begin position="43"/>
        <end position="55"/>
    </location>
</feature>
<dbReference type="EMBL" id="JFFI01000705">
    <property type="protein sequence ID" value="KXH66305.1"/>
    <property type="molecule type" value="Genomic_DNA"/>
</dbReference>
<sequence length="216" mass="23235">MANPQTPSTGAGANNTNNLTPNTNLKPITKIRLLPSRKPITPPTTNTNTPSPKLSKQTKLKLKLKASSSASADAASRRRKQHRGSDAGISPARQPKEPKTVVQAAGTETTGINTTGTVTAGTKTSDWSPRHRIHHWLNQQVSIHLARLNPSSSSFAIAARLGAAATKKPRILLNTQNIRWIQAKNGAWVKTSLLTSKELALQKTETSDDGEIDMSE</sequence>
<dbReference type="Proteomes" id="UP000070121">
    <property type="component" value="Unassembled WGS sequence"/>
</dbReference>
<reference evidence="2 3" key="1">
    <citation type="submission" date="2014-02" db="EMBL/GenBank/DDBJ databases">
        <title>The genome sequence of Colletotrichum salicis CBS 607.94.</title>
        <authorList>
            <person name="Baroncelli R."/>
            <person name="Thon M.R."/>
        </authorList>
    </citation>
    <scope>NUCLEOTIDE SEQUENCE [LARGE SCALE GENOMIC DNA]</scope>
    <source>
        <strain evidence="2 3">CBS 607.94</strain>
    </source>
</reference>
<evidence type="ECO:0000313" key="2">
    <source>
        <dbReference type="EMBL" id="KXH66305.1"/>
    </source>
</evidence>
<protein>
    <submittedName>
        <fullName evidence="2">Uncharacterized protein</fullName>
    </submittedName>
</protein>
<organism evidence="2 3">
    <name type="scientific">Colletotrichum salicis</name>
    <dbReference type="NCBI Taxonomy" id="1209931"/>
    <lineage>
        <taxon>Eukaryota</taxon>
        <taxon>Fungi</taxon>
        <taxon>Dikarya</taxon>
        <taxon>Ascomycota</taxon>
        <taxon>Pezizomycotina</taxon>
        <taxon>Sordariomycetes</taxon>
        <taxon>Hypocreomycetidae</taxon>
        <taxon>Glomerellales</taxon>
        <taxon>Glomerellaceae</taxon>
        <taxon>Colletotrichum</taxon>
        <taxon>Colletotrichum acutatum species complex</taxon>
    </lineage>
</organism>
<gene>
    <name evidence="2" type="ORF">CSAL01_13218</name>
</gene>
<proteinExistence type="predicted"/>
<feature type="region of interest" description="Disordered" evidence="1">
    <location>
        <begin position="1"/>
        <end position="126"/>
    </location>
</feature>
<name>A0A135V0V2_9PEZI</name>
<feature type="compositionally biased region" description="Low complexity" evidence="1">
    <location>
        <begin position="1"/>
        <end position="25"/>
    </location>
</feature>
<accession>A0A135V0V2</accession>
<evidence type="ECO:0000256" key="1">
    <source>
        <dbReference type="SAM" id="MobiDB-lite"/>
    </source>
</evidence>
<dbReference type="AlphaFoldDB" id="A0A135V0V2"/>
<feature type="compositionally biased region" description="Low complexity" evidence="1">
    <location>
        <begin position="106"/>
        <end position="124"/>
    </location>
</feature>
<feature type="compositionally biased region" description="Low complexity" evidence="1">
    <location>
        <begin position="65"/>
        <end position="74"/>
    </location>
</feature>
<dbReference type="OrthoDB" id="4832308at2759"/>
<evidence type="ECO:0000313" key="3">
    <source>
        <dbReference type="Proteomes" id="UP000070121"/>
    </source>
</evidence>
<comment type="caution">
    <text evidence="2">The sequence shown here is derived from an EMBL/GenBank/DDBJ whole genome shotgun (WGS) entry which is preliminary data.</text>
</comment>